<dbReference type="SUPFAM" id="SSF49562">
    <property type="entry name" value="C2 domain (Calcium/lipid-binding domain, CaLB)"/>
    <property type="match status" value="1"/>
</dbReference>
<dbReference type="SMART" id="SM00369">
    <property type="entry name" value="LRR_TYP"/>
    <property type="match status" value="13"/>
</dbReference>
<dbReference type="GO" id="GO:0005925">
    <property type="term" value="C:focal adhesion"/>
    <property type="evidence" value="ECO:0007669"/>
    <property type="project" value="UniProtKB-SubCell"/>
</dbReference>
<dbReference type="InterPro" id="IPR051484">
    <property type="entry name" value="Tensin_PTEN_phosphatase"/>
</dbReference>
<dbReference type="SMART" id="SM00462">
    <property type="entry name" value="PTB"/>
    <property type="match status" value="1"/>
</dbReference>
<keyword evidence="8" id="KW-0812">Transmembrane</keyword>
<dbReference type="SMART" id="SM00404">
    <property type="entry name" value="PTPc_motif"/>
    <property type="match status" value="1"/>
</dbReference>
<comment type="subcellular location">
    <subcellularLocation>
        <location evidence="2">Cell junction</location>
        <location evidence="2">Focal adhesion</location>
    </subcellularLocation>
    <subcellularLocation>
        <location evidence="1">Cell membrane</location>
    </subcellularLocation>
    <subcellularLocation>
        <location evidence="3">Cell projection</location>
    </subcellularLocation>
</comment>
<dbReference type="EMBL" id="JAHKSW010000007">
    <property type="protein sequence ID" value="KAG7330567.1"/>
    <property type="molecule type" value="Genomic_DNA"/>
</dbReference>
<dbReference type="InterPro" id="IPR003591">
    <property type="entry name" value="Leu-rich_rpt_typical-subtyp"/>
</dbReference>
<evidence type="ECO:0000256" key="1">
    <source>
        <dbReference type="ARBA" id="ARBA00004236"/>
    </source>
</evidence>
<dbReference type="InterPro" id="IPR013625">
    <property type="entry name" value="PTB"/>
</dbReference>
<feature type="domain" description="Tyrosine specific protein phosphatases" evidence="23">
    <location>
        <begin position="580"/>
        <end position="656"/>
    </location>
</feature>
<name>A0A9D3NY11_9TELE</name>
<dbReference type="InterPro" id="IPR033929">
    <property type="entry name" value="Tensin_PTB"/>
</dbReference>
<keyword evidence="17" id="KW-0966">Cell projection</keyword>
<dbReference type="GO" id="GO:0005886">
    <property type="term" value="C:plasma membrane"/>
    <property type="evidence" value="ECO:0007669"/>
    <property type="project" value="UniProtKB-SubCell"/>
</dbReference>
<dbReference type="SUPFAM" id="SSF55550">
    <property type="entry name" value="SH2 domain"/>
    <property type="match status" value="1"/>
</dbReference>
<evidence type="ECO:0000313" key="26">
    <source>
        <dbReference type="EMBL" id="KAG7330567.1"/>
    </source>
</evidence>
<evidence type="ECO:0000256" key="5">
    <source>
        <dbReference type="ARBA" id="ARBA00022475"/>
    </source>
</evidence>
<evidence type="ECO:0000256" key="9">
    <source>
        <dbReference type="ARBA" id="ARBA00022729"/>
    </source>
</evidence>
<dbReference type="Gene3D" id="3.90.190.10">
    <property type="entry name" value="Protein tyrosine phosphatase superfamily"/>
    <property type="match status" value="1"/>
</dbReference>
<dbReference type="GO" id="GO:0042995">
    <property type="term" value="C:cell projection"/>
    <property type="evidence" value="ECO:0007669"/>
    <property type="project" value="UniProtKB-SubCell"/>
</dbReference>
<dbReference type="InterPro" id="IPR035012">
    <property type="entry name" value="Tensin-like_SH2"/>
</dbReference>
<sequence>MKPHHVVYLLLLLQLWQNTVLSISSTSCPSQCQCFSTTTVICSDLLMKALPVNIPANATALIVLASGLRKITSLGDLKNLTKLVFLSNPVQNISHNAFEGLTSLQELEISGTFLLALEAGLFNKLDKLTKLLLNNNHKIKILAPNLFESLEKLEVLQLHGNMLQNLHKALFLKLTNLHELNLSSNQLSTVDTSRLSKLKKLDLGLNQITDLSLDTFKGNLQLQILSLQGNMISKLDPGIFSHLDNLEEVNLRDNKLEVLSSGLFPSNLKNLMLKGNSLLQLSSSAFTNLHNLIYLDLSQNLLSSLPAELFQNLSSLERLDLSGNRLQELSSTVFRGLFQISVIDLQKNNLTSLEADVFTDQGNMSRLILAGNQLENLPFGIFETLDFECLLQLRSNPWRCDCNLVYFHEWLYYLSNTVQDLSQVYCTEPQPLRGMSLTTVNKEQLVCINRTISEIEPTINQATSIDSNRQCSLQEADGDIVIRTPRTSSPARIFELEEMEEGYELDLTYVTERIIAVSFPQACTEETYLHNLKDVTRMLKSKHADNYLVINLSEKKHDLTKMNPKTLDTGWPDLHAPPLDKICTICKAMENWLNNDPLHVVVIHCRGGKGRIGVIISSFVHFTDISASADQALDRFAMRKFYDDKVSALMTPSQKRYVWILTSLLSGSMKMNTSPLFLHCIILHGIPNFDNSGVCRPFIKVYQGMQAVYASGVYHIGPGHRHKVCIALEPAQLMKGDIMVKCFHKSSPSQRDLVFRLQFHTGAVQGYSLMFEKEDMEHANKDPRFPDYGKVELVFSEGPERSQGADLWQNGADVSVDYSSTDSLTRWDSYQDVCNGEVTSSPEHSDHALSASSDSGLSSASLWTERCPVSGGKSSGPSEQEKADLNRLLSGFGLDEPRTDDGMELTSASQGVLHHPVQVHINGNSRPKERETDILDDEVLMSGHDLRSVDSLGTLSSSYHKSSQNSLLSDGFCSPGVIEDIPHHGPAAMEEYERAYAETRRNCLAKRTVSVPITTTSSTASRGQQFRQGNYSTQTWVRQQQMVAAPHYSYLPEESGVEENFHGDRQEISPKGIISDQNHAALNPTVSPSQEKNHDEEFNSLTVDIDNSIDQLNQLILDLDPTFVPIPTRTSSFQRNGGSTTGTTTCNNKVFSPPNCHCWALEQGPQPSLGGAVSWLTLRSEPPPHPHPHTHHPIPPAGESLRALSRQGSEVSKHSTVCTMPEFTHFSQTPSPSPATPMFGAFRTDSTPSHHPHPHPHPAPNAHSSPRGIQRTRVVQYTLNRSPAEEPDGLSYEPQQPPLPEKMHPPDCERSLGSASPAPSGFSSPHSGSSLSIPFPNSLPELQARSNNVLVSKQVTAKFVQDTSKYWYKPDIAREQAIAVLKDKEPGSFIVRDSHSFKGAYGLAMKVATPPPSVVQQSKKGGDMSNELVRHFLIECTPKGVRLKGCPNEPYFGSLTALVCQHSITPLALPCKLIIPDRDPLEDTVEASPQSISNSAAELLKQGAACNVWFLGSVEMESLTGYHAVQKATTDLLSSESASSSTVVHFKVSSQGITLTDNQRKLFFRRHYAVNTVIFCALDPQDRKWRRDGYPSAKIFGFIARKTGSGMDNVCHLFAEHDPEQPASAIVNFVSKVMIGSQKNV</sequence>
<evidence type="ECO:0000256" key="2">
    <source>
        <dbReference type="ARBA" id="ARBA00004246"/>
    </source>
</evidence>
<dbReference type="SUPFAM" id="SSF52799">
    <property type="entry name" value="(Phosphotyrosine protein) phosphatases II"/>
    <property type="match status" value="1"/>
</dbReference>
<dbReference type="Gene3D" id="3.30.505.10">
    <property type="entry name" value="SH2 domain"/>
    <property type="match status" value="1"/>
</dbReference>
<dbReference type="SMART" id="SM01326">
    <property type="entry name" value="PTEN_C2"/>
    <property type="match status" value="1"/>
</dbReference>
<dbReference type="PROSITE" id="PS50056">
    <property type="entry name" value="TYR_PHOSPHATASE_2"/>
    <property type="match status" value="1"/>
</dbReference>
<feature type="compositionally biased region" description="Basic and acidic residues" evidence="19">
    <location>
        <begin position="1301"/>
        <end position="1310"/>
    </location>
</feature>
<feature type="domain" description="PID" evidence="21">
    <location>
        <begin position="1508"/>
        <end position="1633"/>
    </location>
</feature>
<dbReference type="InterPro" id="IPR011993">
    <property type="entry name" value="PH-like_dom_sf"/>
</dbReference>
<dbReference type="Proteomes" id="UP000824219">
    <property type="component" value="Linkage Group LG07"/>
</dbReference>
<dbReference type="Pfam" id="PF08416">
    <property type="entry name" value="PTB"/>
    <property type="match status" value="1"/>
</dbReference>
<evidence type="ECO:0000259" key="22">
    <source>
        <dbReference type="PROSITE" id="PS50001"/>
    </source>
</evidence>
<evidence type="ECO:0000256" key="16">
    <source>
        <dbReference type="ARBA" id="ARBA00023136"/>
    </source>
</evidence>
<keyword evidence="12" id="KW-0904">Protein phosphatase</keyword>
<evidence type="ECO:0000256" key="17">
    <source>
        <dbReference type="ARBA" id="ARBA00023273"/>
    </source>
</evidence>
<dbReference type="CDD" id="cd01213">
    <property type="entry name" value="PTB_tensin"/>
    <property type="match status" value="1"/>
</dbReference>
<evidence type="ECO:0008006" key="28">
    <source>
        <dbReference type="Google" id="ProtNLM"/>
    </source>
</evidence>
<dbReference type="FunFam" id="3.30.505.10:FF:000002">
    <property type="entry name" value="Tensin 1"/>
    <property type="match status" value="1"/>
</dbReference>
<feature type="chain" id="PRO_5038832789" description="Tensin-3" evidence="20">
    <location>
        <begin position="23"/>
        <end position="1641"/>
    </location>
</feature>
<keyword evidence="13" id="KW-0965">Cell junction</keyword>
<feature type="region of interest" description="Disordered" evidence="19">
    <location>
        <begin position="1179"/>
        <end position="1268"/>
    </location>
</feature>
<keyword evidence="16" id="KW-0472">Membrane</keyword>
<evidence type="ECO:0000256" key="20">
    <source>
        <dbReference type="SAM" id="SignalP"/>
    </source>
</evidence>
<dbReference type="SMART" id="SM00365">
    <property type="entry name" value="LRR_SD22"/>
    <property type="match status" value="6"/>
</dbReference>
<dbReference type="InterPro" id="IPR000372">
    <property type="entry name" value="LRRNT"/>
</dbReference>
<dbReference type="PROSITE" id="PS51450">
    <property type="entry name" value="LRR"/>
    <property type="match status" value="3"/>
</dbReference>
<dbReference type="FunFam" id="3.80.10.10:FF:001438">
    <property type="entry name" value="Uncharacterized protein"/>
    <property type="match status" value="1"/>
</dbReference>
<feature type="domain" description="C2 tensin-type" evidence="25">
    <location>
        <begin position="673"/>
        <end position="798"/>
    </location>
</feature>
<dbReference type="SUPFAM" id="SSF52058">
    <property type="entry name" value="L domain-like"/>
    <property type="match status" value="2"/>
</dbReference>
<dbReference type="InterPro" id="IPR036860">
    <property type="entry name" value="SH2_dom_sf"/>
</dbReference>
<feature type="region of interest" description="Disordered" evidence="19">
    <location>
        <begin position="1281"/>
        <end position="1330"/>
    </location>
</feature>
<dbReference type="Pfam" id="PF13855">
    <property type="entry name" value="LRR_8"/>
    <property type="match status" value="3"/>
</dbReference>
<dbReference type="PANTHER" id="PTHR45734:SF5">
    <property type="entry name" value="TENSIN-3"/>
    <property type="match status" value="1"/>
</dbReference>
<dbReference type="InterPro" id="IPR000387">
    <property type="entry name" value="Tyr_Pase_dom"/>
</dbReference>
<feature type="domain" description="SH2" evidence="22">
    <location>
        <begin position="1367"/>
        <end position="1477"/>
    </location>
</feature>
<dbReference type="InterPro" id="IPR006020">
    <property type="entry name" value="PTB/PI_dom"/>
</dbReference>
<dbReference type="Pfam" id="PF10409">
    <property type="entry name" value="PTEN_C2"/>
    <property type="match status" value="1"/>
</dbReference>
<evidence type="ECO:0000256" key="13">
    <source>
        <dbReference type="ARBA" id="ARBA00022949"/>
    </source>
</evidence>
<reference evidence="26 27" key="1">
    <citation type="submission" date="2021-06" db="EMBL/GenBank/DDBJ databases">
        <title>Chromosome-level genome assembly of the red-tail catfish (Hemibagrus wyckioides).</title>
        <authorList>
            <person name="Shao F."/>
        </authorList>
    </citation>
    <scope>NUCLEOTIDE SEQUENCE [LARGE SCALE GENOMIC DNA]</scope>
    <source>
        <strain evidence="26">EC202008001</strain>
        <tissue evidence="26">Blood</tissue>
    </source>
</reference>
<comment type="caution">
    <text evidence="26">The sequence shown here is derived from an EMBL/GenBank/DDBJ whole genome shotgun (WGS) entry which is preliminary data.</text>
</comment>
<keyword evidence="10" id="KW-0677">Repeat</keyword>
<dbReference type="Gene3D" id="3.80.10.10">
    <property type="entry name" value="Ribonuclease Inhibitor"/>
    <property type="match status" value="3"/>
</dbReference>
<dbReference type="PRINTS" id="PR00019">
    <property type="entry name" value="LEURICHRPT"/>
</dbReference>
<organism evidence="26 27">
    <name type="scientific">Hemibagrus wyckioides</name>
    <dbReference type="NCBI Taxonomy" id="337641"/>
    <lineage>
        <taxon>Eukaryota</taxon>
        <taxon>Metazoa</taxon>
        <taxon>Chordata</taxon>
        <taxon>Craniata</taxon>
        <taxon>Vertebrata</taxon>
        <taxon>Euteleostomi</taxon>
        <taxon>Actinopterygii</taxon>
        <taxon>Neopterygii</taxon>
        <taxon>Teleostei</taxon>
        <taxon>Ostariophysi</taxon>
        <taxon>Siluriformes</taxon>
        <taxon>Bagridae</taxon>
        <taxon>Hemibagrus</taxon>
    </lineage>
</organism>
<keyword evidence="9 20" id="KW-0732">Signal</keyword>
<dbReference type="FunFam" id="2.30.29.30:FF:000039">
    <property type="entry name" value="Tensin 1"/>
    <property type="match status" value="1"/>
</dbReference>
<keyword evidence="11" id="KW-0378">Hydrolase</keyword>
<dbReference type="SMART" id="SM00082">
    <property type="entry name" value="LRRCT"/>
    <property type="match status" value="1"/>
</dbReference>
<evidence type="ECO:0000259" key="24">
    <source>
        <dbReference type="PROSITE" id="PS51181"/>
    </source>
</evidence>
<dbReference type="InterPro" id="IPR000483">
    <property type="entry name" value="Cys-rich_flank_reg_C"/>
</dbReference>
<dbReference type="FunFam" id="3.90.190.10:FF:000010">
    <property type="entry name" value="tensin-1 isoform X2"/>
    <property type="match status" value="1"/>
</dbReference>
<evidence type="ECO:0000256" key="11">
    <source>
        <dbReference type="ARBA" id="ARBA00022801"/>
    </source>
</evidence>
<dbReference type="SMART" id="SM00013">
    <property type="entry name" value="LRRNT"/>
    <property type="match status" value="1"/>
</dbReference>
<dbReference type="CDD" id="cd09927">
    <property type="entry name" value="SH2_Tensin_like"/>
    <property type="match status" value="1"/>
</dbReference>
<evidence type="ECO:0000256" key="6">
    <source>
        <dbReference type="ARBA" id="ARBA00022553"/>
    </source>
</evidence>
<dbReference type="Pfam" id="PF22785">
    <property type="entry name" value="Tc-R-P"/>
    <property type="match status" value="1"/>
</dbReference>
<keyword evidence="6" id="KW-0597">Phosphoprotein</keyword>
<comment type="similarity">
    <text evidence="4">Belongs to the PTEN phosphatase protein family.</text>
</comment>
<dbReference type="InterPro" id="IPR029021">
    <property type="entry name" value="Prot-tyrosine_phosphatase-like"/>
</dbReference>
<feature type="signal peptide" evidence="20">
    <location>
        <begin position="1"/>
        <end position="22"/>
    </location>
</feature>
<dbReference type="InterPro" id="IPR001611">
    <property type="entry name" value="Leu-rich_rpt"/>
</dbReference>
<dbReference type="PANTHER" id="PTHR45734">
    <property type="entry name" value="TENSIN"/>
    <property type="match status" value="1"/>
</dbReference>
<dbReference type="OrthoDB" id="6273691at2759"/>
<dbReference type="PROSITE" id="PS51257">
    <property type="entry name" value="PROKAR_LIPOPROTEIN"/>
    <property type="match status" value="1"/>
</dbReference>
<feature type="compositionally biased region" description="Polar residues" evidence="19">
    <location>
        <begin position="1206"/>
        <end position="1218"/>
    </location>
</feature>
<protein>
    <recommendedName>
        <fullName evidence="28">Tensin-3</fullName>
    </recommendedName>
</protein>
<dbReference type="Gene3D" id="2.30.29.30">
    <property type="entry name" value="Pleckstrin-homology domain (PH domain)/Phosphotyrosine-binding domain (PTB)"/>
    <property type="match status" value="1"/>
</dbReference>
<dbReference type="InterPro" id="IPR000980">
    <property type="entry name" value="SH2"/>
</dbReference>
<dbReference type="PROSITE" id="PS01179">
    <property type="entry name" value="PID"/>
    <property type="match status" value="1"/>
</dbReference>
<dbReference type="FunFam" id="3.80.10.10:FF:001164">
    <property type="entry name" value="GH01279p"/>
    <property type="match status" value="1"/>
</dbReference>
<dbReference type="PROSITE" id="PS50001">
    <property type="entry name" value="SH2"/>
    <property type="match status" value="1"/>
</dbReference>
<keyword evidence="15 18" id="KW-0727">SH2 domain</keyword>
<keyword evidence="27" id="KW-1185">Reference proteome</keyword>
<dbReference type="Pfam" id="PF00017">
    <property type="entry name" value="SH2"/>
    <property type="match status" value="1"/>
</dbReference>
<feature type="compositionally biased region" description="Low complexity" evidence="19">
    <location>
        <begin position="848"/>
        <end position="862"/>
    </location>
</feature>
<dbReference type="SUPFAM" id="SSF50729">
    <property type="entry name" value="PH domain-like"/>
    <property type="match status" value="1"/>
</dbReference>
<evidence type="ECO:0000256" key="12">
    <source>
        <dbReference type="ARBA" id="ARBA00022912"/>
    </source>
</evidence>
<keyword evidence="7" id="KW-0433">Leucine-rich repeat</keyword>
<keyword evidence="5" id="KW-1003">Cell membrane</keyword>
<feature type="region of interest" description="Disordered" evidence="19">
    <location>
        <begin position="837"/>
        <end position="862"/>
    </location>
</feature>
<dbReference type="InterPro" id="IPR035892">
    <property type="entry name" value="C2_domain_sf"/>
</dbReference>
<evidence type="ECO:0000259" key="25">
    <source>
        <dbReference type="PROSITE" id="PS51182"/>
    </source>
</evidence>
<evidence type="ECO:0000256" key="14">
    <source>
        <dbReference type="ARBA" id="ARBA00022989"/>
    </source>
</evidence>
<evidence type="ECO:0000256" key="18">
    <source>
        <dbReference type="PROSITE-ProRule" id="PRU00191"/>
    </source>
</evidence>
<proteinExistence type="inferred from homology"/>
<evidence type="ECO:0000313" key="27">
    <source>
        <dbReference type="Proteomes" id="UP000824219"/>
    </source>
</evidence>
<evidence type="ECO:0000256" key="10">
    <source>
        <dbReference type="ARBA" id="ARBA00022737"/>
    </source>
</evidence>
<dbReference type="PROSITE" id="PS51181">
    <property type="entry name" value="PPASE_TENSIN"/>
    <property type="match status" value="1"/>
</dbReference>
<dbReference type="SMART" id="SM00252">
    <property type="entry name" value="SH2"/>
    <property type="match status" value="1"/>
</dbReference>
<evidence type="ECO:0000256" key="3">
    <source>
        <dbReference type="ARBA" id="ARBA00004316"/>
    </source>
</evidence>
<dbReference type="PROSITE" id="PS51182">
    <property type="entry name" value="C2_TENSIN"/>
    <property type="match status" value="1"/>
</dbReference>
<keyword evidence="14" id="KW-1133">Transmembrane helix</keyword>
<feature type="domain" description="Phosphatase tensin-type" evidence="24">
    <location>
        <begin position="496"/>
        <end position="668"/>
    </location>
</feature>
<evidence type="ECO:0000256" key="8">
    <source>
        <dbReference type="ARBA" id="ARBA00022692"/>
    </source>
</evidence>
<dbReference type="Gene3D" id="2.60.40.1110">
    <property type="match status" value="1"/>
</dbReference>
<evidence type="ECO:0000256" key="7">
    <source>
        <dbReference type="ARBA" id="ARBA00022614"/>
    </source>
</evidence>
<evidence type="ECO:0000259" key="23">
    <source>
        <dbReference type="PROSITE" id="PS50056"/>
    </source>
</evidence>
<evidence type="ECO:0000256" key="15">
    <source>
        <dbReference type="ARBA" id="ARBA00022999"/>
    </source>
</evidence>
<dbReference type="GO" id="GO:0004721">
    <property type="term" value="F:phosphoprotein phosphatase activity"/>
    <property type="evidence" value="ECO:0007669"/>
    <property type="project" value="UniProtKB-KW"/>
</dbReference>
<evidence type="ECO:0000256" key="4">
    <source>
        <dbReference type="ARBA" id="ARBA00007881"/>
    </source>
</evidence>
<accession>A0A9D3NY11</accession>
<dbReference type="InterPro" id="IPR029023">
    <property type="entry name" value="Tensin_phosphatase"/>
</dbReference>
<gene>
    <name evidence="26" type="ORF">KOW79_006789</name>
</gene>
<feature type="compositionally biased region" description="Low complexity" evidence="19">
    <location>
        <begin position="1311"/>
        <end position="1330"/>
    </location>
</feature>
<dbReference type="InterPro" id="IPR003595">
    <property type="entry name" value="Tyr_Pase_cat"/>
</dbReference>
<evidence type="ECO:0000259" key="21">
    <source>
        <dbReference type="PROSITE" id="PS01179"/>
    </source>
</evidence>
<dbReference type="InterPro" id="IPR032675">
    <property type="entry name" value="LRR_dom_sf"/>
</dbReference>
<dbReference type="InterPro" id="IPR014020">
    <property type="entry name" value="Tensin_C2-dom"/>
</dbReference>
<evidence type="ECO:0000256" key="19">
    <source>
        <dbReference type="SAM" id="MobiDB-lite"/>
    </source>
</evidence>